<accession>A0A1Y2HQ82</accession>
<name>A0A1Y2HQ82_9FUNG</name>
<dbReference type="GO" id="GO:0008168">
    <property type="term" value="F:methyltransferase activity"/>
    <property type="evidence" value="ECO:0007669"/>
    <property type="project" value="UniProtKB-KW"/>
</dbReference>
<dbReference type="OrthoDB" id="66144at2759"/>
<dbReference type="Gene3D" id="3.40.50.150">
    <property type="entry name" value="Vaccinia Virus protein VP39"/>
    <property type="match status" value="1"/>
</dbReference>
<dbReference type="GO" id="GO:0032259">
    <property type="term" value="P:methylation"/>
    <property type="evidence" value="ECO:0007669"/>
    <property type="project" value="UniProtKB-KW"/>
</dbReference>
<keyword evidence="2" id="KW-1185">Reference proteome</keyword>
<gene>
    <name evidence="1" type="ORF">BCR44DRAFT_61734</name>
</gene>
<reference evidence="1 2" key="1">
    <citation type="submission" date="2016-07" db="EMBL/GenBank/DDBJ databases">
        <title>Pervasive Adenine N6-methylation of Active Genes in Fungi.</title>
        <authorList>
            <consortium name="DOE Joint Genome Institute"/>
            <person name="Mondo S.J."/>
            <person name="Dannebaum R.O."/>
            <person name="Kuo R.C."/>
            <person name="Labutti K."/>
            <person name="Haridas S."/>
            <person name="Kuo A."/>
            <person name="Salamov A."/>
            <person name="Ahrendt S.R."/>
            <person name="Lipzen A."/>
            <person name="Sullivan W."/>
            <person name="Andreopoulos W.B."/>
            <person name="Clum A."/>
            <person name="Lindquist E."/>
            <person name="Daum C."/>
            <person name="Ramamoorthy G.K."/>
            <person name="Gryganskyi A."/>
            <person name="Culley D."/>
            <person name="Magnuson J.K."/>
            <person name="James T.Y."/>
            <person name="O'Malley M.A."/>
            <person name="Stajich J.E."/>
            <person name="Spatafora J.W."/>
            <person name="Visel A."/>
            <person name="Grigoriev I.V."/>
        </authorList>
    </citation>
    <scope>NUCLEOTIDE SEQUENCE [LARGE SCALE GENOMIC DNA]</scope>
    <source>
        <strain evidence="1 2">PL171</strain>
    </source>
</reference>
<dbReference type="AlphaFoldDB" id="A0A1Y2HQ82"/>
<evidence type="ECO:0000313" key="1">
    <source>
        <dbReference type="EMBL" id="ORZ36768.1"/>
    </source>
</evidence>
<dbReference type="Pfam" id="PF13489">
    <property type="entry name" value="Methyltransf_23"/>
    <property type="match status" value="1"/>
</dbReference>
<protein>
    <submittedName>
        <fullName evidence="1">S-adenosyl-L-methionine-dependent methyltransferase</fullName>
    </submittedName>
</protein>
<evidence type="ECO:0000313" key="2">
    <source>
        <dbReference type="Proteomes" id="UP000193411"/>
    </source>
</evidence>
<dbReference type="InterPro" id="IPR029063">
    <property type="entry name" value="SAM-dependent_MTases_sf"/>
</dbReference>
<dbReference type="Proteomes" id="UP000193411">
    <property type="component" value="Unassembled WGS sequence"/>
</dbReference>
<keyword evidence="1" id="KW-0808">Transferase</keyword>
<keyword evidence="1" id="KW-0489">Methyltransferase</keyword>
<dbReference type="CDD" id="cd02440">
    <property type="entry name" value="AdoMet_MTases"/>
    <property type="match status" value="1"/>
</dbReference>
<dbReference type="EMBL" id="MCFL01000015">
    <property type="protein sequence ID" value="ORZ36768.1"/>
    <property type="molecule type" value="Genomic_DNA"/>
</dbReference>
<dbReference type="SUPFAM" id="SSF53335">
    <property type="entry name" value="S-adenosyl-L-methionine-dependent methyltransferases"/>
    <property type="match status" value="1"/>
</dbReference>
<proteinExistence type="predicted"/>
<sequence>MNADAASYLAAANGHSSKPDSATTNGAPKLWSASEIVAYYAEFAQSYDTDIEADHRSYPAPFIIGSWILEHLRKFPPEAISDTQSVAGGELRILDLGCGTGQSSRVFFESLKATGGSLEIVHGGSAHVDHAQSKKNGTSDHASSKTVPVKVHGIDATPAMLDRARALPFASLTCANIEQPLPYPVHYFHAIVCVGVMDFIHDPVSLLHQLRNVTADGALLGLTMPEKQSGAGGEDELNGWTRGQMDELIRRGGWWVERHERVLGYVDSQLGKPVWYHAWLMVRKPHVE</sequence>
<organism evidence="1 2">
    <name type="scientific">Catenaria anguillulae PL171</name>
    <dbReference type="NCBI Taxonomy" id="765915"/>
    <lineage>
        <taxon>Eukaryota</taxon>
        <taxon>Fungi</taxon>
        <taxon>Fungi incertae sedis</taxon>
        <taxon>Blastocladiomycota</taxon>
        <taxon>Blastocladiomycetes</taxon>
        <taxon>Blastocladiales</taxon>
        <taxon>Catenariaceae</taxon>
        <taxon>Catenaria</taxon>
    </lineage>
</organism>
<comment type="caution">
    <text evidence="1">The sequence shown here is derived from an EMBL/GenBank/DDBJ whole genome shotgun (WGS) entry which is preliminary data.</text>
</comment>